<evidence type="ECO:0000313" key="1">
    <source>
        <dbReference type="EMBL" id="CDP96977.1"/>
    </source>
</evidence>
<accession>A0A1I9G2U4</accession>
<gene>
    <name evidence="1" type="primary">Bm10110</name>
    <name evidence="1" type="ORF">BM_Bm10110</name>
</gene>
<reference evidence="1" key="1">
    <citation type="journal article" date="2007" name="Science">
        <title>Draft genome of the filarial nematode parasite Brugia malayi.</title>
        <authorList>
            <person name="Ghedin E."/>
            <person name="Wang S."/>
            <person name="Spiro D."/>
            <person name="Caler E."/>
            <person name="Zhao Q."/>
            <person name="Crabtree J."/>
            <person name="Allen J.E."/>
            <person name="Delcher A.L."/>
            <person name="Guiliano D.B."/>
            <person name="Miranda-Saavedra D."/>
            <person name="Angiuoli S.V."/>
            <person name="Creasy T."/>
            <person name="Amedeo P."/>
            <person name="Haas B."/>
            <person name="El-Sayed N.M."/>
            <person name="Wortman J.R."/>
            <person name="Feldblyum T."/>
            <person name="Tallon L."/>
            <person name="Schatz M."/>
            <person name="Shumway M."/>
            <person name="Koo H."/>
            <person name="Salzberg S.L."/>
            <person name="Schobel S."/>
            <person name="Pertea M."/>
            <person name="Pop M."/>
            <person name="White O."/>
            <person name="Barton G.J."/>
            <person name="Carlow C.K."/>
            <person name="Crawford M.J."/>
            <person name="Daub J."/>
            <person name="Dimmic M.W."/>
            <person name="Estes C.F."/>
            <person name="Foster J.M."/>
            <person name="Ganatra M."/>
            <person name="Gregory W.F."/>
            <person name="Johnson N.M."/>
            <person name="Jin J."/>
            <person name="Komuniecki R."/>
            <person name="Korf I."/>
            <person name="Kumar S."/>
            <person name="Laney S."/>
            <person name="Li B.W."/>
            <person name="Li W."/>
            <person name="Lindblom T.H."/>
            <person name="Lustigman S."/>
            <person name="Ma D."/>
            <person name="Maina C.V."/>
            <person name="Martin D.M."/>
            <person name="McCarter J.P."/>
            <person name="McReynolds L."/>
            <person name="Mitreva M."/>
            <person name="Nutman T.B."/>
            <person name="Parkinson J."/>
            <person name="Peregrin-Alvarez J.M."/>
            <person name="Poole C."/>
            <person name="Ren Q."/>
            <person name="Saunders L."/>
            <person name="Sluder A.E."/>
            <person name="Smith K."/>
            <person name="Stanke M."/>
            <person name="Unnasch T.R."/>
            <person name="Ware J."/>
            <person name="Wei A.D."/>
            <person name="Weil G."/>
            <person name="Williams D.J."/>
            <person name="Zhang Y."/>
            <person name="Williams S.A."/>
            <person name="Fraser-Liggett C."/>
            <person name="Slatko B."/>
            <person name="Blaxter M.L."/>
            <person name="Scott A.L."/>
        </authorList>
    </citation>
    <scope>NUCLEOTIDE SEQUENCE</scope>
    <source>
        <strain evidence="1">FR3</strain>
    </source>
</reference>
<sequence>MKADGEVKSGKTAPLVVPFAALRSPKSSSCILWNRDIKIRDNEADDSHNQFVPCEVLSAK</sequence>
<reference evidence="1" key="2">
    <citation type="submission" date="2012-12" db="EMBL/GenBank/DDBJ databases">
        <authorList>
            <consortium name="WormBase Consortium"/>
            <person name="Ghedin E."/>
            <person name="Paulini M."/>
        </authorList>
    </citation>
    <scope>NUCLEOTIDE SEQUENCE</scope>
    <source>
        <strain evidence="1">FR3</strain>
    </source>
</reference>
<dbReference type="AlphaFoldDB" id="A0A1I9G2U4"/>
<name>A0A1I9G2U4_BRUMA</name>
<organism evidence="1">
    <name type="scientific">Brugia malayi</name>
    <name type="common">Filarial nematode worm</name>
    <dbReference type="NCBI Taxonomy" id="6279"/>
    <lineage>
        <taxon>Eukaryota</taxon>
        <taxon>Metazoa</taxon>
        <taxon>Ecdysozoa</taxon>
        <taxon>Nematoda</taxon>
        <taxon>Chromadorea</taxon>
        <taxon>Rhabditida</taxon>
        <taxon>Spirurina</taxon>
        <taxon>Spiruromorpha</taxon>
        <taxon>Filarioidea</taxon>
        <taxon>Onchocercidae</taxon>
        <taxon>Brugia</taxon>
    </lineage>
</organism>
<dbReference type="EMBL" id="LN856962">
    <property type="protein sequence ID" value="CDP96977.1"/>
    <property type="molecule type" value="Genomic_DNA"/>
</dbReference>
<protein>
    <submittedName>
        <fullName evidence="1">Bm10110</fullName>
    </submittedName>
</protein>
<proteinExistence type="predicted"/>